<organism evidence="1 2">
    <name type="scientific">Bonamia ostreae</name>
    <dbReference type="NCBI Taxonomy" id="126728"/>
    <lineage>
        <taxon>Eukaryota</taxon>
        <taxon>Sar</taxon>
        <taxon>Rhizaria</taxon>
        <taxon>Endomyxa</taxon>
        <taxon>Ascetosporea</taxon>
        <taxon>Haplosporida</taxon>
        <taxon>Bonamia</taxon>
    </lineage>
</organism>
<keyword evidence="2" id="KW-1185">Reference proteome</keyword>
<protein>
    <submittedName>
        <fullName evidence="1">Uncharacterized protein</fullName>
    </submittedName>
</protein>
<evidence type="ECO:0000313" key="2">
    <source>
        <dbReference type="Proteomes" id="UP001439008"/>
    </source>
</evidence>
<name>A0ABV2ATE5_9EUKA</name>
<proteinExistence type="predicted"/>
<dbReference type="EMBL" id="JBDODL010004110">
    <property type="protein sequence ID" value="MES1922945.1"/>
    <property type="molecule type" value="Genomic_DNA"/>
</dbReference>
<accession>A0ABV2ATE5</accession>
<dbReference type="Proteomes" id="UP001439008">
    <property type="component" value="Unassembled WGS sequence"/>
</dbReference>
<sequence length="216" mass="25367">MVEEFCRKYDVLVIIAAHPTKPPKEIGKTKLKEAGFYDIRGTGDWYDMAYYGLSVYRDLEDDYSYVRVMKCKFKNLGENGAKVCFKYNSNNGRYIPIDSEPEPDYTPSFEYDNSYWLDENTTQENFEFYENVSKSTNYESRFNEKYNSKYESCGFNSNENIQAKIEFNESNTTNKIQNYDELADGYEQEFPNDNLCMVNRTSNNFDSSVECDTLPF</sequence>
<comment type="caution">
    <text evidence="1">The sequence shown here is derived from an EMBL/GenBank/DDBJ whole genome shotgun (WGS) entry which is preliminary data.</text>
</comment>
<reference evidence="1 2" key="1">
    <citation type="journal article" date="2024" name="BMC Biol.">
        <title>Comparative genomics of Ascetosporea gives new insight into the evolutionary basis for animal parasitism in Rhizaria.</title>
        <authorList>
            <person name="Hiltunen Thoren M."/>
            <person name="Onut-Brannstrom I."/>
            <person name="Alfjorden A."/>
            <person name="Peckova H."/>
            <person name="Swords F."/>
            <person name="Hooper C."/>
            <person name="Holzer A.S."/>
            <person name="Bass D."/>
            <person name="Burki F."/>
        </authorList>
    </citation>
    <scope>NUCLEOTIDE SEQUENCE [LARGE SCALE GENOMIC DNA]</scope>
    <source>
        <strain evidence="1">20-A016</strain>
    </source>
</reference>
<gene>
    <name evidence="1" type="ORF">MHBO_004476</name>
</gene>
<dbReference type="Gene3D" id="3.40.50.300">
    <property type="entry name" value="P-loop containing nucleotide triphosphate hydrolases"/>
    <property type="match status" value="1"/>
</dbReference>
<dbReference type="InterPro" id="IPR027417">
    <property type="entry name" value="P-loop_NTPase"/>
</dbReference>
<evidence type="ECO:0000313" key="1">
    <source>
        <dbReference type="EMBL" id="MES1922945.1"/>
    </source>
</evidence>